<evidence type="ECO:0000313" key="3">
    <source>
        <dbReference type="EMBL" id="RKI91929.1"/>
    </source>
</evidence>
<proteinExistence type="predicted"/>
<reference evidence="3 4" key="1">
    <citation type="submission" date="2018-09" db="EMBL/GenBank/DDBJ databases">
        <title>Murine metabolic-syndrome-specific gut microbial biobank.</title>
        <authorList>
            <person name="Liu C."/>
        </authorList>
    </citation>
    <scope>NUCLEOTIDE SEQUENCE [LARGE SCALE GENOMIC DNA]</scope>
    <source>
        <strain evidence="3 4">0.1xD8-82</strain>
    </source>
</reference>
<evidence type="ECO:0000313" key="4">
    <source>
        <dbReference type="Proteomes" id="UP000280696"/>
    </source>
</evidence>
<dbReference type="AlphaFoldDB" id="A0A3A9AKM9"/>
<keyword evidence="2" id="KW-0472">Membrane</keyword>
<evidence type="ECO:0008006" key="5">
    <source>
        <dbReference type="Google" id="ProtNLM"/>
    </source>
</evidence>
<dbReference type="Proteomes" id="UP000280696">
    <property type="component" value="Unassembled WGS sequence"/>
</dbReference>
<name>A0A3A9AKM9_9FIRM</name>
<protein>
    <recommendedName>
        <fullName evidence="5">Aminodeoxychorismate lyase</fullName>
    </recommendedName>
</protein>
<keyword evidence="4" id="KW-1185">Reference proteome</keyword>
<feature type="transmembrane region" description="Helical" evidence="2">
    <location>
        <begin position="20"/>
        <end position="43"/>
    </location>
</feature>
<comment type="caution">
    <text evidence="3">The sequence shown here is derived from an EMBL/GenBank/DDBJ whole genome shotgun (WGS) entry which is preliminary data.</text>
</comment>
<feature type="region of interest" description="Disordered" evidence="1">
    <location>
        <begin position="137"/>
        <end position="182"/>
    </location>
</feature>
<gene>
    <name evidence="3" type="ORF">D7V94_07535</name>
</gene>
<keyword evidence="2" id="KW-0812">Transmembrane</keyword>
<sequence length="182" mass="19574">MNVSIKVERKGMGIFMSTKYLIATVVETIIKVVIIAAVIVFVFRGATQAYEFGYRVFADQPVSASGGRTITVSVEESASLKEIARMLEERGLIEDANLFMMQELLSAYHGKIIPGIYDLSTDMTAGQMLEIMATPVAQETDSAQSTSTPVAGEAQDTEGEQGTEPVGEEVPQDGGEQPESGE</sequence>
<feature type="compositionally biased region" description="Acidic residues" evidence="1">
    <location>
        <begin position="155"/>
        <end position="171"/>
    </location>
</feature>
<organism evidence="3 4">
    <name type="scientific">Parablautia intestinalis</name>
    <dbReference type="NCBI Taxonomy" id="2320100"/>
    <lineage>
        <taxon>Bacteria</taxon>
        <taxon>Bacillati</taxon>
        <taxon>Bacillota</taxon>
        <taxon>Clostridia</taxon>
        <taxon>Lachnospirales</taxon>
        <taxon>Lachnospiraceae</taxon>
        <taxon>Parablautia</taxon>
    </lineage>
</organism>
<dbReference type="EMBL" id="RAYQ01000006">
    <property type="protein sequence ID" value="RKI91929.1"/>
    <property type="molecule type" value="Genomic_DNA"/>
</dbReference>
<feature type="compositionally biased region" description="Polar residues" evidence="1">
    <location>
        <begin position="137"/>
        <end position="149"/>
    </location>
</feature>
<evidence type="ECO:0000256" key="2">
    <source>
        <dbReference type="SAM" id="Phobius"/>
    </source>
</evidence>
<accession>A0A3A9AKM9</accession>
<dbReference type="Gene3D" id="3.30.1490.480">
    <property type="entry name" value="Endolytic murein transglycosylase"/>
    <property type="match status" value="1"/>
</dbReference>
<evidence type="ECO:0000256" key="1">
    <source>
        <dbReference type="SAM" id="MobiDB-lite"/>
    </source>
</evidence>
<keyword evidence="2" id="KW-1133">Transmembrane helix</keyword>